<reference evidence="2 3" key="1">
    <citation type="submission" date="2020-07" db="EMBL/GenBank/DDBJ databases">
        <title>Genomic Encyclopedia of Type Strains, Phase IV (KMG-IV): sequencing the most valuable type-strain genomes for metagenomic binning, comparative biology and taxonomic classification.</title>
        <authorList>
            <person name="Goeker M."/>
        </authorList>
    </citation>
    <scope>NUCLEOTIDE SEQUENCE [LARGE SCALE GENOMIC DNA]</scope>
    <source>
        <strain evidence="2 3">DSM 17721</strain>
    </source>
</reference>
<dbReference type="PANTHER" id="PTHR47099">
    <property type="entry name" value="METHYLCOBAMIDE:COM METHYLTRANSFERASE MTBA"/>
    <property type="match status" value="1"/>
</dbReference>
<dbReference type="Gene3D" id="3.20.20.210">
    <property type="match status" value="1"/>
</dbReference>
<dbReference type="CDD" id="cd03309">
    <property type="entry name" value="CmuC_like"/>
    <property type="match status" value="1"/>
</dbReference>
<dbReference type="SUPFAM" id="SSF51726">
    <property type="entry name" value="UROD/MetE-like"/>
    <property type="match status" value="1"/>
</dbReference>
<comment type="caution">
    <text evidence="2">The sequence shown here is derived from an EMBL/GenBank/DDBJ whole genome shotgun (WGS) entry which is preliminary data.</text>
</comment>
<dbReference type="InterPro" id="IPR052024">
    <property type="entry name" value="Methanogen_methyltrans"/>
</dbReference>
<dbReference type="AlphaFoldDB" id="A0A7W0CBX1"/>
<evidence type="ECO:0000313" key="3">
    <source>
        <dbReference type="Proteomes" id="UP000525298"/>
    </source>
</evidence>
<dbReference type="Pfam" id="PF01208">
    <property type="entry name" value="URO-D"/>
    <property type="match status" value="1"/>
</dbReference>
<protein>
    <submittedName>
        <fullName evidence="2">Uroporphyrinogen-III decarboxylase</fullName>
    </submittedName>
</protein>
<dbReference type="GO" id="GO:0004853">
    <property type="term" value="F:uroporphyrinogen decarboxylase activity"/>
    <property type="evidence" value="ECO:0007669"/>
    <property type="project" value="InterPro"/>
</dbReference>
<gene>
    <name evidence="2" type="ORF">HNR65_003284</name>
</gene>
<proteinExistence type="predicted"/>
<evidence type="ECO:0000313" key="2">
    <source>
        <dbReference type="EMBL" id="MBA2882928.1"/>
    </source>
</evidence>
<dbReference type="InterPro" id="IPR038071">
    <property type="entry name" value="UROD/MetE-like_sf"/>
</dbReference>
<evidence type="ECO:0000259" key="1">
    <source>
        <dbReference type="Pfam" id="PF01208"/>
    </source>
</evidence>
<dbReference type="PANTHER" id="PTHR47099:SF1">
    <property type="entry name" value="METHYLCOBAMIDE:COM METHYLTRANSFERASE MTBA"/>
    <property type="match status" value="1"/>
</dbReference>
<dbReference type="InterPro" id="IPR000257">
    <property type="entry name" value="Uroporphyrinogen_deCOase"/>
</dbReference>
<dbReference type="GO" id="GO:0006779">
    <property type="term" value="P:porphyrin-containing compound biosynthetic process"/>
    <property type="evidence" value="ECO:0007669"/>
    <property type="project" value="InterPro"/>
</dbReference>
<feature type="domain" description="Uroporphyrinogen decarboxylase (URO-D)" evidence="1">
    <location>
        <begin position="95"/>
        <end position="294"/>
    </location>
</feature>
<dbReference type="RefSeq" id="WP_181552545.1">
    <property type="nucleotide sequence ID" value="NZ_JACDUS010000014.1"/>
</dbReference>
<name>A0A7W0CBX1_9BACT</name>
<keyword evidence="3" id="KW-1185">Reference proteome</keyword>
<organism evidence="2 3">
    <name type="scientific">Desulfosalsimonas propionicica</name>
    <dbReference type="NCBI Taxonomy" id="332175"/>
    <lineage>
        <taxon>Bacteria</taxon>
        <taxon>Pseudomonadati</taxon>
        <taxon>Thermodesulfobacteriota</taxon>
        <taxon>Desulfobacteria</taxon>
        <taxon>Desulfobacterales</taxon>
        <taxon>Desulfosalsimonadaceae</taxon>
        <taxon>Desulfosalsimonas</taxon>
    </lineage>
</organism>
<sequence length="325" mass="37485">MLTKRQNLMETIRGGSPDRFVNQYEFLEIILEAPLRTRPKPGETITNEWGITYSWPKDQLGPFPVHDDEHMVLKDITKWRDVVSAPSVEFSDETWAPAVEHANSVDREDKFVTVFFASGTFEMTHMLMGMEAAMMNLYEEPEYMHELIDYLTDYEIRYAKQVIERIKPDALFHHDDWGGQIASFMSPEMFEEFFLEPYKKAYGFWKDNGVELIVHHSDSYAANLVPHMIDMGIDIWQGVMTTNNTPELIKEYGGQISFMGEIDSGVVDCRDWKPEIIAEHVEKACKRCGKHYFIPCLTQGLNLSSFPGVYEAASEAIDAMSKKMF</sequence>
<dbReference type="Proteomes" id="UP000525298">
    <property type="component" value="Unassembled WGS sequence"/>
</dbReference>
<dbReference type="EMBL" id="JACDUS010000014">
    <property type="protein sequence ID" value="MBA2882928.1"/>
    <property type="molecule type" value="Genomic_DNA"/>
</dbReference>
<accession>A0A7W0CBX1</accession>